<feature type="transmembrane region" description="Helical" evidence="10">
    <location>
        <begin position="320"/>
        <end position="340"/>
    </location>
</feature>
<feature type="transmembrane region" description="Helical" evidence="10">
    <location>
        <begin position="346"/>
        <end position="365"/>
    </location>
</feature>
<keyword evidence="5 10" id="KW-0812">Transmembrane</keyword>
<dbReference type="HOGENOM" id="CLU_022618_0_1_1"/>
<evidence type="ECO:0000256" key="8">
    <source>
        <dbReference type="ARBA" id="ARBA00022989"/>
    </source>
</evidence>
<evidence type="ECO:0000313" key="14">
    <source>
        <dbReference type="Proteomes" id="UP000030854"/>
    </source>
</evidence>
<comment type="subcellular location">
    <subcellularLocation>
        <location evidence="2 10">Membrane</location>
        <topology evidence="2 10">Multi-pass membrane protein</topology>
    </subcellularLocation>
</comment>
<sequence length="530" mass="59672">MDVGDSSSQLHDSKANYQNATAASRRAESSIYSNQVPARISSSRTYEEPSPLSPVSPSKVHSYEDAFPIGGQQFRFHDDQSTSSYDSRIYGTQIQRPILSDSYTDNIPLRDNLAFLPKKENLSDHIYDAPANKPKFSGDRELRNKSGFLSFLNTKRRIPWMTYTLTAIQCTVFIVEIIRNIQLTGSPIEFQPSFNPMIGPSPYVLINMGARYTPCMHAVNGLQTRTSGGEVNWPCPNTTSNDVANCQLNNLCGFNMSPMQNPVYPGQNIPLNEFPNQPDQWFRFIIPIFLHAGLIHIGFNMLLQMTLGKEMEFSIGSIRYFLVYMSSGIFGFVLGGNFAASGIASTGASGALFGILALNLLDLFYTWGERNSAFKDFTYIMFDIVISFVLGLLPGLDNFSHIGGFFMGLALGICILHSPNALRKRINEESLPYTPVSQIKTTFNDRPDFSLTSSIRNPLDFFRGRRIAWWVWWIVRVGTLVSVFIVFIILLKNFYTLRKSCSWCKYLSCIDINNWCDIGNLQLTTISRPV</sequence>
<dbReference type="SUPFAM" id="SSF144091">
    <property type="entry name" value="Rhomboid-like"/>
    <property type="match status" value="1"/>
</dbReference>
<dbReference type="Pfam" id="PF01694">
    <property type="entry name" value="Rhomboid"/>
    <property type="match status" value="1"/>
</dbReference>
<dbReference type="GO" id="GO:0006508">
    <property type="term" value="P:proteolysis"/>
    <property type="evidence" value="ECO:0007669"/>
    <property type="project" value="UniProtKB-KW"/>
</dbReference>
<dbReference type="OrthoDB" id="2146116at2759"/>
<reference evidence="13 14" key="1">
    <citation type="journal article" date="2014" name="BMC Genomics">
        <title>Adaptive genomic structural variation in the grape powdery mildew pathogen, Erysiphe necator.</title>
        <authorList>
            <person name="Jones L."/>
            <person name="Riaz S."/>
            <person name="Morales-Cruz A."/>
            <person name="Amrine K.C."/>
            <person name="McGuire B."/>
            <person name="Gubler W.D."/>
            <person name="Walker M.A."/>
            <person name="Cantu D."/>
        </authorList>
    </citation>
    <scope>NUCLEOTIDE SEQUENCE [LARGE SCALE GENOMIC DNA]</scope>
    <source>
        <strain evidence="14">c</strain>
    </source>
</reference>
<dbReference type="GO" id="GO:0016020">
    <property type="term" value="C:membrane"/>
    <property type="evidence" value="ECO:0007669"/>
    <property type="project" value="UniProtKB-SubCell"/>
</dbReference>
<feature type="transmembrane region" description="Helical" evidence="10">
    <location>
        <begin position="377"/>
        <end position="396"/>
    </location>
</feature>
<dbReference type="PANTHER" id="PTHR22936">
    <property type="entry name" value="RHOMBOID-RELATED"/>
    <property type="match status" value="1"/>
</dbReference>
<evidence type="ECO:0000256" key="1">
    <source>
        <dbReference type="ARBA" id="ARBA00000156"/>
    </source>
</evidence>
<evidence type="ECO:0000256" key="2">
    <source>
        <dbReference type="ARBA" id="ARBA00004141"/>
    </source>
</evidence>
<organism evidence="13 14">
    <name type="scientific">Uncinula necator</name>
    <name type="common">Grape powdery mildew</name>
    <dbReference type="NCBI Taxonomy" id="52586"/>
    <lineage>
        <taxon>Eukaryota</taxon>
        <taxon>Fungi</taxon>
        <taxon>Dikarya</taxon>
        <taxon>Ascomycota</taxon>
        <taxon>Pezizomycotina</taxon>
        <taxon>Leotiomycetes</taxon>
        <taxon>Erysiphales</taxon>
        <taxon>Erysiphaceae</taxon>
        <taxon>Erysiphe</taxon>
    </lineage>
</organism>
<dbReference type="AlphaFoldDB" id="A0A0B1P0Q9"/>
<evidence type="ECO:0000256" key="11">
    <source>
        <dbReference type="SAM" id="MobiDB-lite"/>
    </source>
</evidence>
<proteinExistence type="inferred from homology"/>
<dbReference type="Gene3D" id="1.20.1540.10">
    <property type="entry name" value="Rhomboid-like"/>
    <property type="match status" value="1"/>
</dbReference>
<keyword evidence="7 10" id="KW-0720">Serine protease</keyword>
<comment type="catalytic activity">
    <reaction evidence="1 10">
        <text>Cleaves type-1 transmembrane domains using a catalytic dyad composed of serine and histidine that are contributed by different transmembrane domains.</text>
        <dbReference type="EC" id="3.4.21.105"/>
    </reaction>
</comment>
<dbReference type="Proteomes" id="UP000030854">
    <property type="component" value="Unassembled WGS sequence"/>
</dbReference>
<evidence type="ECO:0000259" key="12">
    <source>
        <dbReference type="Pfam" id="PF01694"/>
    </source>
</evidence>
<evidence type="ECO:0000256" key="9">
    <source>
        <dbReference type="ARBA" id="ARBA00023136"/>
    </source>
</evidence>
<feature type="domain" description="Peptidase S54 rhomboid" evidence="12">
    <location>
        <begin position="279"/>
        <end position="416"/>
    </location>
</feature>
<evidence type="ECO:0000256" key="5">
    <source>
        <dbReference type="ARBA" id="ARBA00022692"/>
    </source>
</evidence>
<dbReference type="GO" id="GO:0004252">
    <property type="term" value="F:serine-type endopeptidase activity"/>
    <property type="evidence" value="ECO:0007669"/>
    <property type="project" value="InterPro"/>
</dbReference>
<feature type="transmembrane region" description="Helical" evidence="10">
    <location>
        <begin position="281"/>
        <end position="299"/>
    </location>
</feature>
<feature type="compositionally biased region" description="Polar residues" evidence="11">
    <location>
        <begin position="30"/>
        <end position="44"/>
    </location>
</feature>
<evidence type="ECO:0000256" key="7">
    <source>
        <dbReference type="ARBA" id="ARBA00022825"/>
    </source>
</evidence>
<dbReference type="InterPro" id="IPR035952">
    <property type="entry name" value="Rhomboid-like_sf"/>
</dbReference>
<feature type="compositionally biased region" description="Polar residues" evidence="11">
    <location>
        <begin position="1"/>
        <end position="22"/>
    </location>
</feature>
<keyword evidence="14" id="KW-1185">Reference proteome</keyword>
<feature type="region of interest" description="Disordered" evidence="11">
    <location>
        <begin position="1"/>
        <end position="59"/>
    </location>
</feature>
<evidence type="ECO:0000256" key="10">
    <source>
        <dbReference type="RuleBase" id="RU362115"/>
    </source>
</evidence>
<dbReference type="PANTHER" id="PTHR22936:SF69">
    <property type="entry name" value="RHOMBOID-LIKE PROTEIN"/>
    <property type="match status" value="1"/>
</dbReference>
<feature type="transmembrane region" description="Helical" evidence="10">
    <location>
        <begin position="467"/>
        <end position="491"/>
    </location>
</feature>
<dbReference type="EC" id="3.4.21.105" evidence="10"/>
<name>A0A0B1P0Q9_UNCNE</name>
<gene>
    <name evidence="13" type="ORF">EV44_g1231</name>
</gene>
<evidence type="ECO:0000256" key="6">
    <source>
        <dbReference type="ARBA" id="ARBA00022801"/>
    </source>
</evidence>
<dbReference type="EMBL" id="JNVN01004301">
    <property type="protein sequence ID" value="KHJ30409.1"/>
    <property type="molecule type" value="Genomic_DNA"/>
</dbReference>
<evidence type="ECO:0000313" key="13">
    <source>
        <dbReference type="EMBL" id="KHJ30409.1"/>
    </source>
</evidence>
<keyword evidence="9 10" id="KW-0472">Membrane</keyword>
<keyword evidence="8 10" id="KW-1133">Transmembrane helix</keyword>
<feature type="compositionally biased region" description="Low complexity" evidence="11">
    <location>
        <begin position="49"/>
        <end position="58"/>
    </location>
</feature>
<dbReference type="STRING" id="52586.A0A0B1P0Q9"/>
<accession>A0A0B1P0Q9</accession>
<keyword evidence="4 10" id="KW-0645">Protease</keyword>
<keyword evidence="6 10" id="KW-0378">Hydrolase</keyword>
<dbReference type="OMA" id="PIMIKPQ"/>
<comment type="function">
    <text evidence="10">Serine protease involved in intramembrane proteolysis.</text>
</comment>
<protein>
    <recommendedName>
        <fullName evidence="10">Rhomboid-type serine protease</fullName>
        <ecNumber evidence="10">3.4.21.105</ecNumber>
    </recommendedName>
</protein>
<dbReference type="InterPro" id="IPR002610">
    <property type="entry name" value="Peptidase_S54_rhomboid-like"/>
</dbReference>
<evidence type="ECO:0000256" key="4">
    <source>
        <dbReference type="ARBA" id="ARBA00022670"/>
    </source>
</evidence>
<comment type="caution">
    <text evidence="10">Lacks conserved residue(s) required for the propagation of feature annotation.</text>
</comment>
<comment type="similarity">
    <text evidence="3 10">Belongs to the peptidase S54 family.</text>
</comment>
<evidence type="ECO:0000256" key="3">
    <source>
        <dbReference type="ARBA" id="ARBA00009045"/>
    </source>
</evidence>
<dbReference type="InterPro" id="IPR022764">
    <property type="entry name" value="Peptidase_S54_rhomboid_dom"/>
</dbReference>
<comment type="caution">
    <text evidence="13">The sequence shown here is derived from an EMBL/GenBank/DDBJ whole genome shotgun (WGS) entry which is preliminary data.</text>
</comment>